<evidence type="ECO:0000313" key="5">
    <source>
        <dbReference type="EMBL" id="ABO49355.1"/>
    </source>
</evidence>
<dbReference type="EMBL" id="CP000612">
    <property type="protein sequence ID" value="ABO49355.1"/>
    <property type="molecule type" value="Genomic_DNA"/>
</dbReference>
<dbReference type="PROSITE" id="PS51459">
    <property type="entry name" value="FIDO"/>
    <property type="match status" value="1"/>
</dbReference>
<evidence type="ECO:0000256" key="1">
    <source>
        <dbReference type="PIRSR" id="PIRSR640198-1"/>
    </source>
</evidence>
<dbReference type="InterPro" id="IPR003812">
    <property type="entry name" value="Fido"/>
</dbReference>
<evidence type="ECO:0000256" key="2">
    <source>
        <dbReference type="PIRSR" id="PIRSR640198-2"/>
    </source>
</evidence>
<gene>
    <name evidence="5" type="ordered locus">Dred_0817</name>
</gene>
<dbReference type="PANTHER" id="PTHR13504:SF38">
    <property type="entry name" value="FIDO DOMAIN-CONTAINING PROTEIN"/>
    <property type="match status" value="1"/>
</dbReference>
<sequence>MFMKIDNLKKVLEAERPLYPELMATIAQKFREDWTYNTNAIEGNTMTLQETAFFLREGLTVKGRTLKEHLEMINHAEAVDFLKDAIKHRDLTEGLIKEFHAMLFSGIKTLAGGVPVIPGAYKTKDNHVLTASGIIHHYAPATQVSAEMENLINWYNDSKLKMHPIELAALFHHRFVAIHPFPDGNGRVSRLCMNYILMKNGYPPAIIRKENRWDYYTALEEADNNKTEAFVQLVAAEVKQSLELMITEIEKVKRVN</sequence>
<keyword evidence="2" id="KW-0547">Nucleotide-binding</keyword>
<dbReference type="Pfam" id="PF02661">
    <property type="entry name" value="Fic"/>
    <property type="match status" value="1"/>
</dbReference>
<protein>
    <submittedName>
        <fullName evidence="5">Filamentation induced by cAMP protein Fic</fullName>
    </submittedName>
</protein>
<dbReference type="InterPro" id="IPR040198">
    <property type="entry name" value="Fido_containing"/>
</dbReference>
<feature type="domain" description="Fido" evidence="4">
    <location>
        <begin position="91"/>
        <end position="236"/>
    </location>
</feature>
<dbReference type="HOGENOM" id="CLU_040460_3_2_9"/>
<dbReference type="eggNOG" id="COG3177">
    <property type="taxonomic scope" value="Bacteria"/>
</dbReference>
<organism evidence="5 6">
    <name type="scientific">Desulforamulus reducens (strain ATCC BAA-1160 / DSM 100696 / MI-1)</name>
    <name type="common">Desulfotomaculum reducens</name>
    <dbReference type="NCBI Taxonomy" id="349161"/>
    <lineage>
        <taxon>Bacteria</taxon>
        <taxon>Bacillati</taxon>
        <taxon>Bacillota</taxon>
        <taxon>Clostridia</taxon>
        <taxon>Eubacteriales</taxon>
        <taxon>Peptococcaceae</taxon>
        <taxon>Desulforamulus</taxon>
    </lineage>
</organism>
<proteinExistence type="predicted"/>
<reference evidence="5 6" key="1">
    <citation type="submission" date="2007-03" db="EMBL/GenBank/DDBJ databases">
        <title>Complete sequence of Desulfotomaculum reducens MI-1.</title>
        <authorList>
            <consortium name="US DOE Joint Genome Institute"/>
            <person name="Copeland A."/>
            <person name="Lucas S."/>
            <person name="Lapidus A."/>
            <person name="Barry K."/>
            <person name="Detter J.C."/>
            <person name="Glavina del Rio T."/>
            <person name="Hammon N."/>
            <person name="Israni S."/>
            <person name="Dalin E."/>
            <person name="Tice H."/>
            <person name="Pitluck S."/>
            <person name="Sims D."/>
            <person name="Brettin T."/>
            <person name="Bruce D."/>
            <person name="Han C."/>
            <person name="Tapia R."/>
            <person name="Schmutz J."/>
            <person name="Larimer F."/>
            <person name="Land M."/>
            <person name="Hauser L."/>
            <person name="Kyrpides N."/>
            <person name="Kim E."/>
            <person name="Tebo B.M."/>
            <person name="Richardson P."/>
        </authorList>
    </citation>
    <scope>NUCLEOTIDE SEQUENCE [LARGE SCALE GENOMIC DNA]</scope>
    <source>
        <strain evidence="5 6">MI-1</strain>
    </source>
</reference>
<feature type="site" description="Important for autoinhibition of adenylyltransferase activity" evidence="3">
    <location>
        <position position="42"/>
    </location>
</feature>
<dbReference type="Proteomes" id="UP000001556">
    <property type="component" value="Chromosome"/>
</dbReference>
<dbReference type="RefSeq" id="WP_011877190.1">
    <property type="nucleotide sequence ID" value="NC_009253.1"/>
</dbReference>
<evidence type="ECO:0000259" key="4">
    <source>
        <dbReference type="PROSITE" id="PS51459"/>
    </source>
</evidence>
<feature type="active site" evidence="1">
    <location>
        <position position="179"/>
    </location>
</feature>
<keyword evidence="6" id="KW-1185">Reference proteome</keyword>
<name>A4J2Q2_DESRM</name>
<dbReference type="AlphaFoldDB" id="A4J2Q2"/>
<dbReference type="STRING" id="349161.Dred_0817"/>
<dbReference type="InterPro" id="IPR036597">
    <property type="entry name" value="Fido-like_dom_sf"/>
</dbReference>
<accession>A4J2Q2</accession>
<feature type="binding site" evidence="2">
    <location>
        <begin position="215"/>
        <end position="216"/>
    </location>
    <ligand>
        <name>ATP</name>
        <dbReference type="ChEBI" id="CHEBI:30616"/>
    </ligand>
</feature>
<feature type="binding site" evidence="2">
    <location>
        <begin position="183"/>
        <end position="190"/>
    </location>
    <ligand>
        <name>ATP</name>
        <dbReference type="ChEBI" id="CHEBI:30616"/>
    </ligand>
</feature>
<dbReference type="GO" id="GO:0005524">
    <property type="term" value="F:ATP binding"/>
    <property type="evidence" value="ECO:0007669"/>
    <property type="project" value="UniProtKB-KW"/>
</dbReference>
<dbReference type="KEGG" id="drm:Dred_0817"/>
<evidence type="ECO:0000313" key="6">
    <source>
        <dbReference type="Proteomes" id="UP000001556"/>
    </source>
</evidence>
<keyword evidence="2" id="KW-0067">ATP-binding</keyword>
<dbReference type="SUPFAM" id="SSF140931">
    <property type="entry name" value="Fic-like"/>
    <property type="match status" value="1"/>
</dbReference>
<dbReference type="Gene3D" id="1.10.3290.10">
    <property type="entry name" value="Fido-like domain"/>
    <property type="match status" value="1"/>
</dbReference>
<evidence type="ECO:0000256" key="3">
    <source>
        <dbReference type="PIRSR" id="PIRSR640198-3"/>
    </source>
</evidence>
<dbReference type="PANTHER" id="PTHR13504">
    <property type="entry name" value="FIDO DOMAIN-CONTAINING PROTEIN DDB_G0283145"/>
    <property type="match status" value="1"/>
</dbReference>